<gene>
    <name evidence="5" type="ORF">MILUP08_44405</name>
</gene>
<evidence type="ECO:0000259" key="4">
    <source>
        <dbReference type="PROSITE" id="PS50075"/>
    </source>
</evidence>
<dbReference type="SUPFAM" id="SSF47336">
    <property type="entry name" value="ACP-like"/>
    <property type="match status" value="1"/>
</dbReference>
<dbReference type="Pfam" id="PF13193">
    <property type="entry name" value="AMP-binding_C"/>
    <property type="match status" value="1"/>
</dbReference>
<dbReference type="SUPFAM" id="SSF52777">
    <property type="entry name" value="CoA-dependent acyltransferases"/>
    <property type="match status" value="1"/>
</dbReference>
<dbReference type="InterPro" id="IPR025110">
    <property type="entry name" value="AMP-bd_C"/>
</dbReference>
<dbReference type="SUPFAM" id="SSF56801">
    <property type="entry name" value="Acetyl-CoA synthetase-like"/>
    <property type="match status" value="1"/>
</dbReference>
<dbReference type="PANTHER" id="PTHR45527:SF1">
    <property type="entry name" value="FATTY ACID SYNTHASE"/>
    <property type="match status" value="1"/>
</dbReference>
<dbReference type="Gene3D" id="3.30.300.30">
    <property type="match status" value="1"/>
</dbReference>
<accession>I0L6T3</accession>
<dbReference type="FunFam" id="2.30.38.10:FF:000001">
    <property type="entry name" value="Non-ribosomal peptide synthetase PvdI"/>
    <property type="match status" value="1"/>
</dbReference>
<sequence length="844" mass="90467">MTEQTVFPGLSAFWERQLAAPPEPPDLPFAPTTERAADARVELPGDSVEPQVSALAGLFALLRRWTGGRDLLAEAPATPTGSGRWLPVRVRLPEDPTWTELRDLVRTALRDTREHDAELPETVPDYRPVVSISPDPALPGYRGAVRLLIDDTDERPGATVSHHPHATSIGAALTVLLARAQESPQARLSDLSLLDPAIERRVVVDWNATDTDYPRERSVPDLFAQWARQTPDAPALRDGDQVLAYREVDRRANHLAGRLRRLGIGAETLVGICLADTTAWVIAALATLKAGAAYLPLDPGYPPERLALMCRDATPGAILHTAALTDRLPDDDTPRIVVDRLPADDGPADPPAVTIHPDQLAYVMYTSGSTGRPKGTGVSHRNIVRLVRDTTFVDVRPGDVMGQAATMSFDAATLEVWGALLNGACLVDLDINDVIVPDRLRARLRDTGVTMMFLATSVARQVATEAPDALAALRYLTFGGEQADRTAVERLRAACPDTTLVNGYGPTEATTYTTTYDCARLTAADPIVPIGGPVANTRVYVLDRLLQPVPPGVLGELFIGGDGVARGYLGRPDATAERFVPDPFGPRTGGRLYRTGDVVRQRPDGLIEFVGRSDHQVKIRGYRVEPGEVTEALRGGGLLRDAIVRADRDAAGDARLVAYVVPEDGVRVEAVRERAREQLPDHLVPAVFVVLPRLPLNRNGKVDVAALPAPDAARALDIAAAPDAAAAGYDDAAPQTPTERAVAEIWQDVLGVPVRRRDDDFFDLGGRSLKATRVRSRLAAAIGAEVPLRLIFDHPTVAGLAAAADEISGTPVEPTGAATPVALDGPPPADLAGLLDQLEQGIAR</sequence>
<dbReference type="RefSeq" id="WP_007461666.1">
    <property type="nucleotide sequence ID" value="NZ_HF570108.1"/>
</dbReference>
<keyword evidence="5" id="KW-0413">Isomerase</keyword>
<dbReference type="EMBL" id="CAIE01000035">
    <property type="protein sequence ID" value="CCH19530.1"/>
    <property type="molecule type" value="Genomic_DNA"/>
</dbReference>
<keyword evidence="6" id="KW-1185">Reference proteome</keyword>
<dbReference type="InterPro" id="IPR009081">
    <property type="entry name" value="PP-bd_ACP"/>
</dbReference>
<proteinExistence type="predicted"/>
<dbReference type="InterPro" id="IPR020806">
    <property type="entry name" value="PKS_PP-bd"/>
</dbReference>
<dbReference type="GO" id="GO:0043041">
    <property type="term" value="P:amino acid activation for nonribosomal peptide biosynthetic process"/>
    <property type="evidence" value="ECO:0007669"/>
    <property type="project" value="TreeGrafter"/>
</dbReference>
<dbReference type="OrthoDB" id="4477213at2"/>
<keyword evidence="2" id="KW-0596">Phosphopantetheine</keyword>
<name>I0L6T3_9ACTN</name>
<dbReference type="eggNOG" id="COG1020">
    <property type="taxonomic scope" value="Bacteria"/>
</dbReference>
<dbReference type="Gene3D" id="3.30.559.30">
    <property type="entry name" value="Nonribosomal peptide synthetase, condensation domain"/>
    <property type="match status" value="1"/>
</dbReference>
<dbReference type="InterPro" id="IPR000873">
    <property type="entry name" value="AMP-dep_synth/lig_dom"/>
</dbReference>
<dbReference type="Proteomes" id="UP000003448">
    <property type="component" value="Unassembled WGS sequence"/>
</dbReference>
<dbReference type="EC" id="5.1.1.11" evidence="5"/>
<comment type="caution">
    <text evidence="5">The sequence shown here is derived from an EMBL/GenBank/DDBJ whole genome shotgun (WGS) entry which is preliminary data.</text>
</comment>
<feature type="domain" description="Carrier" evidence="4">
    <location>
        <begin position="733"/>
        <end position="808"/>
    </location>
</feature>
<organism evidence="5 6">
    <name type="scientific">Micromonospora lupini str. Lupac 08</name>
    <dbReference type="NCBI Taxonomy" id="1150864"/>
    <lineage>
        <taxon>Bacteria</taxon>
        <taxon>Bacillati</taxon>
        <taxon>Actinomycetota</taxon>
        <taxon>Actinomycetes</taxon>
        <taxon>Micromonosporales</taxon>
        <taxon>Micromonosporaceae</taxon>
        <taxon>Micromonospora</taxon>
    </lineage>
</organism>
<dbReference type="Pfam" id="PF00550">
    <property type="entry name" value="PP-binding"/>
    <property type="match status" value="1"/>
</dbReference>
<dbReference type="Gene3D" id="1.10.1200.10">
    <property type="entry name" value="ACP-like"/>
    <property type="match status" value="1"/>
</dbReference>
<dbReference type="Gene3D" id="3.40.50.980">
    <property type="match status" value="2"/>
</dbReference>
<keyword evidence="3" id="KW-0597">Phosphoprotein</keyword>
<dbReference type="FunFam" id="1.10.1200.10:FF:000016">
    <property type="entry name" value="Non-ribosomal peptide synthase"/>
    <property type="match status" value="1"/>
</dbReference>
<dbReference type="Gene3D" id="2.30.38.10">
    <property type="entry name" value="Luciferase, Domain 3"/>
    <property type="match status" value="1"/>
</dbReference>
<evidence type="ECO:0000256" key="2">
    <source>
        <dbReference type="ARBA" id="ARBA00022450"/>
    </source>
</evidence>
<dbReference type="SMART" id="SM00823">
    <property type="entry name" value="PKS_PP"/>
    <property type="match status" value="1"/>
</dbReference>
<dbReference type="PANTHER" id="PTHR45527">
    <property type="entry name" value="NONRIBOSOMAL PEPTIDE SYNTHETASE"/>
    <property type="match status" value="1"/>
</dbReference>
<evidence type="ECO:0000256" key="1">
    <source>
        <dbReference type="ARBA" id="ARBA00001957"/>
    </source>
</evidence>
<dbReference type="NCBIfam" id="TIGR01733">
    <property type="entry name" value="AA-adenyl-dom"/>
    <property type="match status" value="1"/>
</dbReference>
<dbReference type="STRING" id="1150864.MILUP08_44405"/>
<evidence type="ECO:0000256" key="3">
    <source>
        <dbReference type="ARBA" id="ARBA00022553"/>
    </source>
</evidence>
<dbReference type="FunFam" id="3.40.50.980:FF:000001">
    <property type="entry name" value="Non-ribosomal peptide synthetase"/>
    <property type="match status" value="1"/>
</dbReference>
<dbReference type="PROSITE" id="PS50075">
    <property type="entry name" value="CARRIER"/>
    <property type="match status" value="1"/>
</dbReference>
<dbReference type="InterPro" id="IPR045851">
    <property type="entry name" value="AMP-bd_C_sf"/>
</dbReference>
<dbReference type="GO" id="GO:0047462">
    <property type="term" value="F:phenylalanine racemase (ATP-hydrolyzing) activity"/>
    <property type="evidence" value="ECO:0007669"/>
    <property type="project" value="UniProtKB-EC"/>
</dbReference>
<dbReference type="CDD" id="cd12117">
    <property type="entry name" value="A_NRPS_Srf_like"/>
    <property type="match status" value="1"/>
</dbReference>
<evidence type="ECO:0000313" key="5">
    <source>
        <dbReference type="EMBL" id="CCH19530.1"/>
    </source>
</evidence>
<dbReference type="AlphaFoldDB" id="I0L6T3"/>
<dbReference type="PROSITE" id="PS00455">
    <property type="entry name" value="AMP_BINDING"/>
    <property type="match status" value="1"/>
</dbReference>
<dbReference type="GO" id="GO:0005829">
    <property type="term" value="C:cytosol"/>
    <property type="evidence" value="ECO:0007669"/>
    <property type="project" value="TreeGrafter"/>
</dbReference>
<dbReference type="GO" id="GO:0044550">
    <property type="term" value="P:secondary metabolite biosynthetic process"/>
    <property type="evidence" value="ECO:0007669"/>
    <property type="project" value="TreeGrafter"/>
</dbReference>
<dbReference type="InterPro" id="IPR036736">
    <property type="entry name" value="ACP-like_sf"/>
</dbReference>
<dbReference type="GO" id="GO:0072330">
    <property type="term" value="P:monocarboxylic acid biosynthetic process"/>
    <property type="evidence" value="ECO:0007669"/>
    <property type="project" value="UniProtKB-ARBA"/>
</dbReference>
<dbReference type="Pfam" id="PF00501">
    <property type="entry name" value="AMP-binding"/>
    <property type="match status" value="1"/>
</dbReference>
<dbReference type="InterPro" id="IPR010071">
    <property type="entry name" value="AA_adenyl_dom"/>
</dbReference>
<dbReference type="FunFam" id="3.40.50.12780:FF:000012">
    <property type="entry name" value="Non-ribosomal peptide synthetase"/>
    <property type="match status" value="1"/>
</dbReference>
<evidence type="ECO:0000313" key="6">
    <source>
        <dbReference type="Proteomes" id="UP000003448"/>
    </source>
</evidence>
<dbReference type="GO" id="GO:0031177">
    <property type="term" value="F:phosphopantetheine binding"/>
    <property type="evidence" value="ECO:0007669"/>
    <property type="project" value="InterPro"/>
</dbReference>
<comment type="cofactor">
    <cofactor evidence="1">
        <name>pantetheine 4'-phosphate</name>
        <dbReference type="ChEBI" id="CHEBI:47942"/>
    </cofactor>
</comment>
<protein>
    <submittedName>
        <fullName evidence="5">Putative NRPS containing Phenylalanine racemase (ATP-hydrolyzing)</fullName>
        <ecNumber evidence="5">5.1.1.11</ecNumber>
    </submittedName>
</protein>
<reference evidence="6" key="1">
    <citation type="journal article" date="2012" name="J. Bacteriol.">
        <title>Genome Sequence of Micromonospora lupini Lupac 08, Isolated from Root Nodules of Lupinus angustifolius.</title>
        <authorList>
            <person name="Alonso-Vega P."/>
            <person name="Normand P."/>
            <person name="Bacigalupe R."/>
            <person name="Pujic P."/>
            <person name="Lajus A."/>
            <person name="Vallenet D."/>
            <person name="Carro L."/>
            <person name="Coll P."/>
            <person name="Trujillo M.E."/>
        </authorList>
    </citation>
    <scope>NUCLEOTIDE SEQUENCE [LARGE SCALE GENOMIC DNA]</scope>
    <source>
        <strain evidence="6">Lupac 08</strain>
    </source>
</reference>
<dbReference type="InterPro" id="IPR020845">
    <property type="entry name" value="AMP-binding_CS"/>
</dbReference>